<keyword evidence="12" id="KW-1185">Reference proteome</keyword>
<feature type="compositionally biased region" description="Basic and acidic residues" evidence="9">
    <location>
        <begin position="259"/>
        <end position="276"/>
    </location>
</feature>
<dbReference type="InterPro" id="IPR036602">
    <property type="entry name" value="tRNA_yW-synthesising-like_sf"/>
</dbReference>
<feature type="domain" description="tRNA wybutosine-synthesizing protein" evidence="10">
    <location>
        <begin position="8"/>
        <end position="243"/>
    </location>
</feature>
<dbReference type="InterPro" id="IPR003827">
    <property type="entry name" value="tRNA_yW-synthesising"/>
</dbReference>
<evidence type="ECO:0000313" key="11">
    <source>
        <dbReference type="EMBL" id="KAF1940681.1"/>
    </source>
</evidence>
<evidence type="ECO:0000256" key="8">
    <source>
        <dbReference type="ARBA" id="ARBA00049202"/>
    </source>
</evidence>
<dbReference type="EC" id="2.1.1.282" evidence="2"/>
<dbReference type="AlphaFoldDB" id="A0A6A5SJ77"/>
<evidence type="ECO:0000256" key="6">
    <source>
        <dbReference type="ARBA" id="ARBA00022694"/>
    </source>
</evidence>
<protein>
    <recommendedName>
        <fullName evidence="2">tRNA(Phe) 7-[(3-amino-3-carboxypropyl)-4-demethylwyosine(37)-N(4)]-methyltransferase</fullName>
        <ecNumber evidence="2">2.1.1.282</ecNumber>
    </recommendedName>
    <alternativeName>
        <fullName evidence="7">tRNA(Phe) 7-((3-amino-3-carboxypropyl)-4-demethylwyosine(37)-N(4))-methyltransferase</fullName>
    </alternativeName>
</protein>
<dbReference type="GO" id="GO:0008168">
    <property type="term" value="F:methyltransferase activity"/>
    <property type="evidence" value="ECO:0007669"/>
    <property type="project" value="UniProtKB-KW"/>
</dbReference>
<evidence type="ECO:0000313" key="12">
    <source>
        <dbReference type="Proteomes" id="UP000800038"/>
    </source>
</evidence>
<name>A0A6A5SJ77_9PLEO</name>
<comment type="catalytic activity">
    <reaction evidence="8">
        <text>4-demethyl-7-[(3S)-3-amino-3-carboxypropyl]wyosine(37) in tRNA(Phe) + S-adenosyl-L-methionine = 7-[(3S)-3-amino-3-carboxypropyl]wyosine(37) in tRNA(Phe) + S-adenosyl-L-homocysteine + H(+)</text>
        <dbReference type="Rhea" id="RHEA:36635"/>
        <dbReference type="Rhea" id="RHEA-COMP:10378"/>
        <dbReference type="Rhea" id="RHEA-COMP:10379"/>
        <dbReference type="ChEBI" id="CHEBI:15378"/>
        <dbReference type="ChEBI" id="CHEBI:57856"/>
        <dbReference type="ChEBI" id="CHEBI:59789"/>
        <dbReference type="ChEBI" id="CHEBI:73543"/>
        <dbReference type="ChEBI" id="CHEBI:73550"/>
        <dbReference type="EC" id="2.1.1.282"/>
    </reaction>
</comment>
<reference evidence="11" key="1">
    <citation type="journal article" date="2020" name="Stud. Mycol.">
        <title>101 Dothideomycetes genomes: a test case for predicting lifestyles and emergence of pathogens.</title>
        <authorList>
            <person name="Haridas S."/>
            <person name="Albert R."/>
            <person name="Binder M."/>
            <person name="Bloem J."/>
            <person name="Labutti K."/>
            <person name="Salamov A."/>
            <person name="Andreopoulos B."/>
            <person name="Baker S."/>
            <person name="Barry K."/>
            <person name="Bills G."/>
            <person name="Bluhm B."/>
            <person name="Cannon C."/>
            <person name="Castanera R."/>
            <person name="Culley D."/>
            <person name="Daum C."/>
            <person name="Ezra D."/>
            <person name="Gonzalez J."/>
            <person name="Henrissat B."/>
            <person name="Kuo A."/>
            <person name="Liang C."/>
            <person name="Lipzen A."/>
            <person name="Lutzoni F."/>
            <person name="Magnuson J."/>
            <person name="Mondo S."/>
            <person name="Nolan M."/>
            <person name="Ohm R."/>
            <person name="Pangilinan J."/>
            <person name="Park H.-J."/>
            <person name="Ramirez L."/>
            <person name="Alfaro M."/>
            <person name="Sun H."/>
            <person name="Tritt A."/>
            <person name="Yoshinaga Y."/>
            <person name="Zwiers L.-H."/>
            <person name="Turgeon B."/>
            <person name="Goodwin S."/>
            <person name="Spatafora J."/>
            <person name="Crous P."/>
            <person name="Grigoriev I."/>
        </authorList>
    </citation>
    <scope>NUCLEOTIDE SEQUENCE</scope>
    <source>
        <strain evidence="11">CBS 161.51</strain>
    </source>
</reference>
<dbReference type="Gene3D" id="3.30.1960.10">
    <property type="entry name" value="tRNA wybutosine-synthesizing-like"/>
    <property type="match status" value="1"/>
</dbReference>
<accession>A0A6A5SJ77</accession>
<dbReference type="EMBL" id="ML976059">
    <property type="protein sequence ID" value="KAF1940681.1"/>
    <property type="molecule type" value="Genomic_DNA"/>
</dbReference>
<evidence type="ECO:0000256" key="9">
    <source>
        <dbReference type="SAM" id="MobiDB-lite"/>
    </source>
</evidence>
<dbReference type="PANTHER" id="PTHR48418">
    <property type="entry name" value="TRNA WYBUTOSINE-SYNTHESIZING PROTEIN 3"/>
    <property type="match status" value="1"/>
</dbReference>
<dbReference type="GO" id="GO:0032259">
    <property type="term" value="P:methylation"/>
    <property type="evidence" value="ECO:0007669"/>
    <property type="project" value="UniProtKB-KW"/>
</dbReference>
<dbReference type="Proteomes" id="UP000800038">
    <property type="component" value="Unassembled WGS sequence"/>
</dbReference>
<gene>
    <name evidence="11" type="ORF">EJ02DRAFT_379380</name>
</gene>
<evidence type="ECO:0000256" key="3">
    <source>
        <dbReference type="ARBA" id="ARBA00022603"/>
    </source>
</evidence>
<evidence type="ECO:0000256" key="2">
    <source>
        <dbReference type="ARBA" id="ARBA00012750"/>
    </source>
</evidence>
<evidence type="ECO:0000259" key="10">
    <source>
        <dbReference type="Pfam" id="PF02676"/>
    </source>
</evidence>
<evidence type="ECO:0000256" key="5">
    <source>
        <dbReference type="ARBA" id="ARBA00022691"/>
    </source>
</evidence>
<dbReference type="Pfam" id="PF02676">
    <property type="entry name" value="TYW3"/>
    <property type="match status" value="1"/>
</dbReference>
<proteinExistence type="inferred from homology"/>
<evidence type="ECO:0000256" key="7">
    <source>
        <dbReference type="ARBA" id="ARBA00030554"/>
    </source>
</evidence>
<evidence type="ECO:0000256" key="1">
    <source>
        <dbReference type="ARBA" id="ARBA00008569"/>
    </source>
</evidence>
<keyword evidence="4" id="KW-0808">Transferase</keyword>
<dbReference type="GO" id="GO:0008033">
    <property type="term" value="P:tRNA processing"/>
    <property type="evidence" value="ECO:0007669"/>
    <property type="project" value="UniProtKB-KW"/>
</dbReference>
<dbReference type="SUPFAM" id="SSF111278">
    <property type="entry name" value="SSo0622-like"/>
    <property type="match status" value="1"/>
</dbReference>
<dbReference type="OrthoDB" id="263283at2759"/>
<evidence type="ECO:0000256" key="4">
    <source>
        <dbReference type="ARBA" id="ARBA00022679"/>
    </source>
</evidence>
<organism evidence="11 12">
    <name type="scientific">Clathrospora elynae</name>
    <dbReference type="NCBI Taxonomy" id="706981"/>
    <lineage>
        <taxon>Eukaryota</taxon>
        <taxon>Fungi</taxon>
        <taxon>Dikarya</taxon>
        <taxon>Ascomycota</taxon>
        <taxon>Pezizomycotina</taxon>
        <taxon>Dothideomycetes</taxon>
        <taxon>Pleosporomycetidae</taxon>
        <taxon>Pleosporales</taxon>
        <taxon>Diademaceae</taxon>
        <taxon>Clathrospora</taxon>
    </lineage>
</organism>
<feature type="compositionally biased region" description="Polar residues" evidence="9">
    <location>
        <begin position="280"/>
        <end position="296"/>
    </location>
</feature>
<dbReference type="PANTHER" id="PTHR48418:SF1">
    <property type="entry name" value="TRNA WYBUTOSINE-SYNTHESIZING PROTEIN 3"/>
    <property type="match status" value="1"/>
</dbReference>
<keyword evidence="6" id="KW-0819">tRNA processing</keyword>
<feature type="region of interest" description="Disordered" evidence="9">
    <location>
        <begin position="254"/>
        <end position="296"/>
    </location>
</feature>
<comment type="similarity">
    <text evidence="1">Belongs to the TYW3 family.</text>
</comment>
<keyword evidence="5" id="KW-0949">S-adenosyl-L-methionine</keyword>
<sequence>MTTRFRARKQKIIEQLDAPDGEYHDLSPKGSVDAPIRDLIGDINGLEGLVTTSSCSGRISVFLEGRKAETEAAEPAPESDQSRAGPGGKGGGGTWLFISHSPVEATSTPDFMSKFSMEMVTGAEERRPGASYRYIHLKFEPMILHILSASLDHAQRMLTAALTAGFRESGAVSLGSTKMRESNPMVAVRSAGYSFDSIIGYQNEDEHNIALVDEKYLQTLVGIANQRFKINTDRIDRFRNALLEIYQPVTSITTGSSKPDWEDADVRKQRKREEGLARQQAMQNQGSPDTKNTSEVTIVENINGILS</sequence>
<keyword evidence="3" id="KW-0489">Methyltransferase</keyword>
<feature type="region of interest" description="Disordered" evidence="9">
    <location>
        <begin position="69"/>
        <end position="91"/>
    </location>
</feature>